<organism evidence="2 3">
    <name type="scientific">Planktotalea frisia</name>
    <dbReference type="NCBI Taxonomy" id="696762"/>
    <lineage>
        <taxon>Bacteria</taxon>
        <taxon>Pseudomonadati</taxon>
        <taxon>Pseudomonadota</taxon>
        <taxon>Alphaproteobacteria</taxon>
        <taxon>Rhodobacterales</taxon>
        <taxon>Paracoccaceae</taxon>
        <taxon>Planktotalea</taxon>
    </lineage>
</organism>
<dbReference type="EMBL" id="MLCB01000079">
    <property type="protein sequence ID" value="OJI94864.1"/>
    <property type="molecule type" value="Genomic_DNA"/>
</dbReference>
<dbReference type="Pfam" id="PF12680">
    <property type="entry name" value="SnoaL_2"/>
    <property type="match status" value="1"/>
</dbReference>
<sequence length="116" mass="13305">MNVDFDIFAREWESAWNSHDLDRILSHYSDDVCFRSLKAVALVGAGELHGTEALRDYWGRALEKQPDLKFEVLHVFKGHQMMVITYLNHRGVRAAETLLFDENGQVTQASACHEDI</sequence>
<proteinExistence type="predicted"/>
<dbReference type="SUPFAM" id="SSF54427">
    <property type="entry name" value="NTF2-like"/>
    <property type="match status" value="1"/>
</dbReference>
<keyword evidence="3" id="KW-1185">Reference proteome</keyword>
<comment type="caution">
    <text evidence="2">The sequence shown here is derived from an EMBL/GenBank/DDBJ whole genome shotgun (WGS) entry which is preliminary data.</text>
</comment>
<evidence type="ECO:0000259" key="1">
    <source>
        <dbReference type="Pfam" id="PF12680"/>
    </source>
</evidence>
<gene>
    <name evidence="2" type="ORF">PFRI_08960</name>
</gene>
<evidence type="ECO:0000313" key="2">
    <source>
        <dbReference type="EMBL" id="OJI94864.1"/>
    </source>
</evidence>
<dbReference type="STRING" id="696762.PFRI_08960"/>
<dbReference type="Proteomes" id="UP000184514">
    <property type="component" value="Unassembled WGS sequence"/>
</dbReference>
<protein>
    <submittedName>
        <fullName evidence="2">SnoaL-like domain protein</fullName>
    </submittedName>
</protein>
<evidence type="ECO:0000313" key="3">
    <source>
        <dbReference type="Proteomes" id="UP000184514"/>
    </source>
</evidence>
<dbReference type="Gene3D" id="3.10.450.50">
    <property type="match status" value="1"/>
</dbReference>
<dbReference type="InterPro" id="IPR032710">
    <property type="entry name" value="NTF2-like_dom_sf"/>
</dbReference>
<accession>A0A1L9P0C1</accession>
<dbReference type="AlphaFoldDB" id="A0A1L9P0C1"/>
<name>A0A1L9P0C1_9RHOB</name>
<dbReference type="RefSeq" id="WP_072629550.1">
    <property type="nucleotide sequence ID" value="NZ_JABBAN010000068.1"/>
</dbReference>
<dbReference type="InterPro" id="IPR037401">
    <property type="entry name" value="SnoaL-like"/>
</dbReference>
<feature type="domain" description="SnoaL-like" evidence="1">
    <location>
        <begin position="10"/>
        <end position="89"/>
    </location>
</feature>
<reference evidence="2 3" key="1">
    <citation type="submission" date="2016-10" db="EMBL/GenBank/DDBJ databases">
        <title>Genome sequence of Planktotalea frisia SH6-1.</title>
        <authorList>
            <person name="Poehlein A."/>
            <person name="Bakenhus I."/>
            <person name="Voget S."/>
            <person name="Brinkhoff T."/>
            <person name="Simon M."/>
        </authorList>
    </citation>
    <scope>NUCLEOTIDE SEQUENCE [LARGE SCALE GENOMIC DNA]</scope>
    <source>
        <strain evidence="2 3">SH6-1</strain>
    </source>
</reference>